<evidence type="ECO:0000313" key="4">
    <source>
        <dbReference type="Proteomes" id="UP000033121"/>
    </source>
</evidence>
<sequence length="457" mass="51764">MSKGTKNEPAGKAAVSLPIVHLDAAGIDVSATMHMVAVPEGREKESIRQFGCFTRDLHELATWLKRCGITTVAMESTGVYWRPLFSVLLEYGFDVALVNSRQIKNVSGRKTDKADARWIQKLHSCGLLTSSYLPDEPTEKLRTLVRHRRRLREDASTYVLRMQKSMELMNIKLHSVISDIMGKTGKAIIEAILGGERNPKAFLPLVNGRIKASADTIEQSLTGTWNEEQLFLLAQNYDLHRYIEHKIEVCEKKIEEQLQLQAAMMEEGIIESCPTKLPTEKASRKRYTAKNAPNFDAHAYLKRIHGVDVTEIYGVSQTSAMEILAETGTHLRQWENEKKFVAWLNLCPNNKITGGKVISSMVMKKKAGNATQAFRAAANSLQRSDHYLGHYFRKMKSKGGNKYAIIATARKMAIIYYKMITEKVAFNPIQMEEYKEKMQADKIAYYQKKIAQLQQVA</sequence>
<proteinExistence type="predicted"/>
<accession>A0A0E9N7P8</accession>
<comment type="caution">
    <text evidence="3">The sequence shown here is derived from an EMBL/GenBank/DDBJ whole genome shotgun (WGS) entry which is preliminary data.</text>
</comment>
<keyword evidence="4" id="KW-1185">Reference proteome</keyword>
<name>A0A0E9N7P8_9BACT</name>
<dbReference type="GO" id="GO:0003677">
    <property type="term" value="F:DNA binding"/>
    <property type="evidence" value="ECO:0007669"/>
    <property type="project" value="InterPro"/>
</dbReference>
<reference evidence="3 4" key="1">
    <citation type="submission" date="2015-04" db="EMBL/GenBank/DDBJ databases">
        <title>Whole genome shotgun sequence of Flavihumibacter petaseus NBRC 106054.</title>
        <authorList>
            <person name="Miyazawa S."/>
            <person name="Hosoyama A."/>
            <person name="Hashimoto M."/>
            <person name="Noguchi M."/>
            <person name="Tsuchikane K."/>
            <person name="Ohji S."/>
            <person name="Yamazoe A."/>
            <person name="Ichikawa N."/>
            <person name="Kimura A."/>
            <person name="Fujita N."/>
        </authorList>
    </citation>
    <scope>NUCLEOTIDE SEQUENCE [LARGE SCALE GENOMIC DNA]</scope>
    <source>
        <strain evidence="3 4">NBRC 106054</strain>
    </source>
</reference>
<evidence type="ECO:0000259" key="1">
    <source>
        <dbReference type="Pfam" id="PF01548"/>
    </source>
</evidence>
<gene>
    <name evidence="3" type="ORF">FPE01S_21_00010</name>
</gene>
<dbReference type="AlphaFoldDB" id="A0A0E9N7P8"/>
<dbReference type="NCBIfam" id="NF033542">
    <property type="entry name" value="transpos_IS110"/>
    <property type="match status" value="1"/>
</dbReference>
<dbReference type="PANTHER" id="PTHR33055">
    <property type="entry name" value="TRANSPOSASE FOR INSERTION SEQUENCE ELEMENT IS1111A"/>
    <property type="match status" value="1"/>
</dbReference>
<dbReference type="Proteomes" id="UP000033121">
    <property type="component" value="Unassembled WGS sequence"/>
</dbReference>
<dbReference type="InterPro" id="IPR002525">
    <property type="entry name" value="Transp_IS110-like_N"/>
</dbReference>
<dbReference type="InterPro" id="IPR047650">
    <property type="entry name" value="Transpos_IS110"/>
</dbReference>
<feature type="domain" description="Transposase IS116/IS110/IS902 C-terminal" evidence="2">
    <location>
        <begin position="310"/>
        <end position="384"/>
    </location>
</feature>
<dbReference type="Pfam" id="PF02371">
    <property type="entry name" value="Transposase_20"/>
    <property type="match status" value="1"/>
</dbReference>
<dbReference type="GO" id="GO:0004803">
    <property type="term" value="F:transposase activity"/>
    <property type="evidence" value="ECO:0007669"/>
    <property type="project" value="InterPro"/>
</dbReference>
<dbReference type="Pfam" id="PF01548">
    <property type="entry name" value="DEDD_Tnp_IS110"/>
    <property type="match status" value="1"/>
</dbReference>
<dbReference type="EMBL" id="BBWV01000021">
    <property type="protein sequence ID" value="GAO45746.1"/>
    <property type="molecule type" value="Genomic_DNA"/>
</dbReference>
<dbReference type="RefSeq" id="WP_046371774.1">
    <property type="nucleotide sequence ID" value="NZ_BBWV01000021.1"/>
</dbReference>
<organism evidence="3 4">
    <name type="scientific">Flavihumibacter petaseus NBRC 106054</name>
    <dbReference type="NCBI Taxonomy" id="1220578"/>
    <lineage>
        <taxon>Bacteria</taxon>
        <taxon>Pseudomonadati</taxon>
        <taxon>Bacteroidota</taxon>
        <taxon>Chitinophagia</taxon>
        <taxon>Chitinophagales</taxon>
        <taxon>Chitinophagaceae</taxon>
        <taxon>Flavihumibacter</taxon>
    </lineage>
</organism>
<dbReference type="InterPro" id="IPR003346">
    <property type="entry name" value="Transposase_20"/>
</dbReference>
<dbReference type="GO" id="GO:0006313">
    <property type="term" value="P:DNA transposition"/>
    <property type="evidence" value="ECO:0007669"/>
    <property type="project" value="InterPro"/>
</dbReference>
<evidence type="ECO:0000313" key="3">
    <source>
        <dbReference type="EMBL" id="GAO45746.1"/>
    </source>
</evidence>
<feature type="domain" description="Transposase IS110-like N-terminal" evidence="1">
    <location>
        <begin position="25"/>
        <end position="167"/>
    </location>
</feature>
<protein>
    <submittedName>
        <fullName evidence="3">Putative transposase</fullName>
    </submittedName>
</protein>
<evidence type="ECO:0000259" key="2">
    <source>
        <dbReference type="Pfam" id="PF02371"/>
    </source>
</evidence>
<dbReference type="PANTHER" id="PTHR33055:SF13">
    <property type="entry name" value="TRANSPOSASE"/>
    <property type="match status" value="1"/>
</dbReference>
<dbReference type="OrthoDB" id="9815354at2"/>